<dbReference type="Gene3D" id="3.40.50.720">
    <property type="entry name" value="NAD(P)-binding Rossmann-like Domain"/>
    <property type="match status" value="1"/>
</dbReference>
<dbReference type="Pfam" id="PF01370">
    <property type="entry name" value="Epimerase"/>
    <property type="match status" value="1"/>
</dbReference>
<evidence type="ECO:0000259" key="1">
    <source>
        <dbReference type="Pfam" id="PF01370"/>
    </source>
</evidence>
<dbReference type="InterPro" id="IPR050177">
    <property type="entry name" value="Lipid_A_modif_metabolic_enz"/>
</dbReference>
<dbReference type="AlphaFoldDB" id="A0A1G5AGY3"/>
<evidence type="ECO:0000313" key="2">
    <source>
        <dbReference type="EMBL" id="SCX77154.1"/>
    </source>
</evidence>
<gene>
    <name evidence="2" type="ORF">SAMN03080606_00130</name>
</gene>
<dbReference type="Proteomes" id="UP000198636">
    <property type="component" value="Unassembled WGS sequence"/>
</dbReference>
<sequence length="315" mass="35456">MKFLILGGTGFIGRNLIMKLSENAQNEVLCFSKSAPSLSMLDSIGYPEKFSYIKGNYCDMDFDSLTNEIDVVVHLISTTVPSNKNHILDLSENIVPTVRLLESCVKNSVKKFIFISSGGTVYGKAPKNPIDEDHPTNPICSYGVQKLTIEKYISLYHHIYGMDYKIIRLSNPYGKFQNLNSGVGAIMNFTVKSIKKEPIIIFGDGEIVRDYIYIDDAITGIMNVIYSKSDIKIFNLGSGKGTSLNEIIRLLKKVLGFKICVNHYKARDNDVPYNVLDIGRYLSANNHEMLALEDGIIKLKEYIIENLSQIEEIKR</sequence>
<dbReference type="STRING" id="1120976.SAMN03080606_00130"/>
<keyword evidence="3" id="KW-1185">Reference proteome</keyword>
<dbReference type="InterPro" id="IPR036291">
    <property type="entry name" value="NAD(P)-bd_dom_sf"/>
</dbReference>
<evidence type="ECO:0000313" key="3">
    <source>
        <dbReference type="Proteomes" id="UP000198636"/>
    </source>
</evidence>
<protein>
    <submittedName>
        <fullName evidence="2">UDP-glucose 4-epimerase</fullName>
    </submittedName>
</protein>
<feature type="domain" description="NAD-dependent epimerase/dehydratase" evidence="1">
    <location>
        <begin position="4"/>
        <end position="237"/>
    </location>
</feature>
<dbReference type="RefSeq" id="WP_091538770.1">
    <property type="nucleotide sequence ID" value="NZ_FMUS01000001.1"/>
</dbReference>
<proteinExistence type="predicted"/>
<dbReference type="OrthoDB" id="142826at2"/>
<dbReference type="InterPro" id="IPR001509">
    <property type="entry name" value="Epimerase_deHydtase"/>
</dbReference>
<dbReference type="SUPFAM" id="SSF51735">
    <property type="entry name" value="NAD(P)-binding Rossmann-fold domains"/>
    <property type="match status" value="1"/>
</dbReference>
<dbReference type="PANTHER" id="PTHR43245">
    <property type="entry name" value="BIFUNCTIONAL POLYMYXIN RESISTANCE PROTEIN ARNA"/>
    <property type="match status" value="1"/>
</dbReference>
<reference evidence="2 3" key="1">
    <citation type="submission" date="2016-10" db="EMBL/GenBank/DDBJ databases">
        <authorList>
            <person name="de Groot N.N."/>
        </authorList>
    </citation>
    <scope>NUCLEOTIDE SEQUENCE [LARGE SCALE GENOMIC DNA]</scope>
    <source>
        <strain evidence="2 3">DSM 18978</strain>
    </source>
</reference>
<organism evidence="2 3">
    <name type="scientific">Alkaliphilus peptidifermentans DSM 18978</name>
    <dbReference type="NCBI Taxonomy" id="1120976"/>
    <lineage>
        <taxon>Bacteria</taxon>
        <taxon>Bacillati</taxon>
        <taxon>Bacillota</taxon>
        <taxon>Clostridia</taxon>
        <taxon>Peptostreptococcales</taxon>
        <taxon>Natronincolaceae</taxon>
        <taxon>Alkaliphilus</taxon>
    </lineage>
</organism>
<name>A0A1G5AGY3_9FIRM</name>
<dbReference type="EMBL" id="FMUS01000001">
    <property type="protein sequence ID" value="SCX77154.1"/>
    <property type="molecule type" value="Genomic_DNA"/>
</dbReference>
<accession>A0A1G5AGY3</accession>
<dbReference type="PANTHER" id="PTHR43245:SF59">
    <property type="entry name" value="UDP-GLUCOSE EPIMERASE"/>
    <property type="match status" value="1"/>
</dbReference>